<organism evidence="1 2">
    <name type="scientific">Streptococcus mitis</name>
    <dbReference type="NCBI Taxonomy" id="28037"/>
    <lineage>
        <taxon>Bacteria</taxon>
        <taxon>Bacillati</taxon>
        <taxon>Bacillota</taxon>
        <taxon>Bacilli</taxon>
        <taxon>Lactobacillales</taxon>
        <taxon>Streptococcaceae</taxon>
        <taxon>Streptococcus</taxon>
        <taxon>Streptococcus mitis group</taxon>
    </lineage>
</organism>
<evidence type="ECO:0000313" key="1">
    <source>
        <dbReference type="EMBL" id="BCJ11244.1"/>
    </source>
</evidence>
<proteinExistence type="predicted"/>
<evidence type="ECO:0000313" key="2">
    <source>
        <dbReference type="Proteomes" id="UP000516106"/>
    </source>
</evidence>
<name>A0A7G1IV60_STRMT</name>
<dbReference type="AlphaFoldDB" id="A0A7G1IV60"/>
<sequence>MKNASLKHIDAKNKYSDIQQRLSFISILATNGRNIRGYIENLLIHLEISLDELKNSNQESDETYRWIEEILFLFKGTE</sequence>
<protein>
    <submittedName>
        <fullName evidence="1">Uncharacterized protein</fullName>
    </submittedName>
</protein>
<accession>A0A7G1IV60</accession>
<reference evidence="2" key="1">
    <citation type="submission" date="2020-08" db="EMBL/GenBank/DDBJ databases">
        <title>Complete genome sequence of Streptococcus mitis strain Nm-65.</title>
        <authorList>
            <person name="Tabata A."/>
            <person name="Ohkuni H."/>
            <person name="Nagamune H."/>
        </authorList>
    </citation>
    <scope>NUCLEOTIDE SEQUENCE [LARGE SCALE GENOMIC DNA]</scope>
    <source>
        <strain evidence="2">Nm-65</strain>
    </source>
</reference>
<dbReference type="Proteomes" id="UP000516106">
    <property type="component" value="Chromosome"/>
</dbReference>
<gene>
    <name evidence="1" type="ORF">SMNM65_16760</name>
</gene>
<dbReference type="EMBL" id="AP023349">
    <property type="protein sequence ID" value="BCJ11244.1"/>
    <property type="molecule type" value="Genomic_DNA"/>
</dbReference>